<name>C7R341_JONDD</name>
<feature type="transmembrane region" description="Helical" evidence="1">
    <location>
        <begin position="12"/>
        <end position="31"/>
    </location>
</feature>
<feature type="transmembrane region" description="Helical" evidence="1">
    <location>
        <begin position="156"/>
        <end position="176"/>
    </location>
</feature>
<organism evidence="2 3">
    <name type="scientific">Jonesia denitrificans (strain ATCC 14870 / DSM 20603 / BCRC 15368 / CIP 55.134 / JCM 11481 / NBRC 15587 / NCTC 10816 / Prevot 55134)</name>
    <name type="common">Listeria denitrificans</name>
    <dbReference type="NCBI Taxonomy" id="471856"/>
    <lineage>
        <taxon>Bacteria</taxon>
        <taxon>Bacillati</taxon>
        <taxon>Actinomycetota</taxon>
        <taxon>Actinomycetes</taxon>
        <taxon>Micrococcales</taxon>
        <taxon>Jonesiaceae</taxon>
        <taxon>Jonesia</taxon>
    </lineage>
</organism>
<dbReference type="AlphaFoldDB" id="C7R341"/>
<dbReference type="HOGENOM" id="CLU_1014814_0_0_11"/>
<keyword evidence="3" id="KW-1185">Reference proteome</keyword>
<keyword evidence="1" id="KW-0812">Transmembrane</keyword>
<sequence>MTAFRVEMSNRRLYLWAVITTALWVGTAYALHASMPQVPDGFFADLAGAAPASLAVAWFTGSNRAIKGTQATGFATALGVRSTGARFAPMLWAHFLTLVLIPSVVSLGLLAAIAPGPPASLTVPGMWVYSLTGFALLAVVWALALLGGSIPGAPPFAGMLGLWAALLLVLETDILVLRAHPTLSLNPLLYGSCTVIALAALWCAYYGTRFMQQRTLPAPNGAATGRIILIAAYVITIIAVITIASIYQIPRSAYTSANTTALPTIEHSAQEPTQ</sequence>
<dbReference type="Proteomes" id="UP000000628">
    <property type="component" value="Chromosome"/>
</dbReference>
<evidence type="ECO:0000313" key="3">
    <source>
        <dbReference type="Proteomes" id="UP000000628"/>
    </source>
</evidence>
<keyword evidence="1" id="KW-1133">Transmembrane helix</keyword>
<accession>C7R341</accession>
<feature type="transmembrane region" description="Helical" evidence="1">
    <location>
        <begin position="91"/>
        <end position="114"/>
    </location>
</feature>
<feature type="transmembrane region" description="Helical" evidence="1">
    <location>
        <begin position="188"/>
        <end position="207"/>
    </location>
</feature>
<feature type="transmembrane region" description="Helical" evidence="1">
    <location>
        <begin position="227"/>
        <end position="247"/>
    </location>
</feature>
<dbReference type="EMBL" id="CP001706">
    <property type="protein sequence ID" value="ACV10089.1"/>
    <property type="molecule type" value="Genomic_DNA"/>
</dbReference>
<dbReference type="STRING" id="471856.Jden_2457"/>
<dbReference type="RefSeq" id="WP_015772700.1">
    <property type="nucleotide sequence ID" value="NC_013174.1"/>
</dbReference>
<proteinExistence type="predicted"/>
<protein>
    <submittedName>
        <fullName evidence="2">Uncharacterized protein</fullName>
    </submittedName>
</protein>
<dbReference type="KEGG" id="jde:Jden_2457"/>
<evidence type="ECO:0000313" key="2">
    <source>
        <dbReference type="EMBL" id="ACV10089.1"/>
    </source>
</evidence>
<keyword evidence="1" id="KW-0472">Membrane</keyword>
<reference evidence="2 3" key="1">
    <citation type="journal article" date="2009" name="Stand. Genomic Sci.">
        <title>Complete genome sequence of Jonesia denitrificans type strain (Prevot 55134).</title>
        <authorList>
            <person name="Pukall R."/>
            <person name="Gehrich-Schroter G."/>
            <person name="Lapidus A."/>
            <person name="Nolan M."/>
            <person name="Glavina Del Rio T."/>
            <person name="Lucas S."/>
            <person name="Chen F."/>
            <person name="Tice H."/>
            <person name="Pitluck S."/>
            <person name="Cheng J.F."/>
            <person name="Copeland A."/>
            <person name="Saunders E."/>
            <person name="Brettin T."/>
            <person name="Detter J.C."/>
            <person name="Bruce D."/>
            <person name="Goodwin L."/>
            <person name="Pati A."/>
            <person name="Ivanova N."/>
            <person name="Mavromatis K."/>
            <person name="Ovchinnikova G."/>
            <person name="Chen A."/>
            <person name="Palaniappan K."/>
            <person name="Land M."/>
            <person name="Hauser L."/>
            <person name="Chang Y.J."/>
            <person name="Jeffries C.D."/>
            <person name="Chain P."/>
            <person name="Goker M."/>
            <person name="Bristow J."/>
            <person name="Eisen J.A."/>
            <person name="Markowitz V."/>
            <person name="Hugenholtz P."/>
            <person name="Kyrpides N.C."/>
            <person name="Klenk H.P."/>
            <person name="Han C."/>
        </authorList>
    </citation>
    <scope>NUCLEOTIDE SEQUENCE [LARGE SCALE GENOMIC DNA]</scope>
    <source>
        <strain evidence="3">ATCC 14870 / DSM 20603 / BCRC 15368 / CIP 55.134 / JCM 11481 / NBRC 15587 / NCTC 10816 / Prevot 55134</strain>
    </source>
</reference>
<feature type="transmembrane region" description="Helical" evidence="1">
    <location>
        <begin position="126"/>
        <end position="150"/>
    </location>
</feature>
<gene>
    <name evidence="2" type="ordered locus">Jden_2457</name>
</gene>
<evidence type="ECO:0000256" key="1">
    <source>
        <dbReference type="SAM" id="Phobius"/>
    </source>
</evidence>